<reference evidence="1" key="1">
    <citation type="submission" date="2019-03" db="EMBL/GenBank/DDBJ databases">
        <title>Single cell metagenomics reveals metabolic interactions within the superorganism composed of flagellate Streblomastix strix and complex community of Bacteroidetes bacteria on its surface.</title>
        <authorList>
            <person name="Treitli S.C."/>
            <person name="Kolisko M."/>
            <person name="Husnik F."/>
            <person name="Keeling P."/>
            <person name="Hampl V."/>
        </authorList>
    </citation>
    <scope>NUCLEOTIDE SEQUENCE</scope>
    <source>
        <strain evidence="1">STM</strain>
    </source>
</reference>
<accession>A0A5J4SPT7</accession>
<sequence>MANEFMYGLDRFSLNGEDLGYIEEDSFDWGGSEGEVTEIRAAQVKGVPVLVIPKSNGSQKPTFDLIDLSYESLQRVLGGTLIIGAEDKVTGWKAPKDNLMITGEVIIYTTSGQKITIPNAMLQGYISGGLNMTSVSKIKCTLSIMQPAEGEPYTVEDIVEVE</sequence>
<proteinExistence type="predicted"/>
<organism evidence="1">
    <name type="scientific">termite gut metagenome</name>
    <dbReference type="NCBI Taxonomy" id="433724"/>
    <lineage>
        <taxon>unclassified sequences</taxon>
        <taxon>metagenomes</taxon>
        <taxon>organismal metagenomes</taxon>
    </lineage>
</organism>
<comment type="caution">
    <text evidence="1">The sequence shown here is derived from an EMBL/GenBank/DDBJ whole genome shotgun (WGS) entry which is preliminary data.</text>
</comment>
<protein>
    <submittedName>
        <fullName evidence="1">Uncharacterized protein</fullName>
    </submittedName>
</protein>
<dbReference type="AlphaFoldDB" id="A0A5J4SPT7"/>
<dbReference type="EMBL" id="SNRY01000083">
    <property type="protein sequence ID" value="KAA6347822.1"/>
    <property type="molecule type" value="Genomic_DNA"/>
</dbReference>
<gene>
    <name evidence="1" type="ORF">EZS27_004687</name>
</gene>
<name>A0A5J4SPT7_9ZZZZ</name>
<evidence type="ECO:0000313" key="1">
    <source>
        <dbReference type="EMBL" id="KAA6347822.1"/>
    </source>
</evidence>